<evidence type="ECO:0000313" key="2">
    <source>
        <dbReference type="EMBL" id="KUI60459.1"/>
    </source>
</evidence>
<protein>
    <submittedName>
        <fullName evidence="2">Uncharacterized protein</fullName>
    </submittedName>
</protein>
<reference evidence="3" key="1">
    <citation type="submission" date="2014-12" db="EMBL/GenBank/DDBJ databases">
        <title>Genome Sequence of Valsa Canker Pathogens Uncovers a Specific Adaption of Colonization on Woody Bark.</title>
        <authorList>
            <person name="Yin Z."/>
            <person name="Liu H."/>
            <person name="Gao X."/>
            <person name="Li Z."/>
            <person name="Song N."/>
            <person name="Ke X."/>
            <person name="Dai Q."/>
            <person name="Wu Y."/>
            <person name="Sun Y."/>
            <person name="Xu J.-R."/>
            <person name="Kang Z.K."/>
            <person name="Wang L."/>
            <person name="Huang L."/>
        </authorList>
    </citation>
    <scope>NUCLEOTIDE SEQUENCE [LARGE SCALE GENOMIC DNA]</scope>
    <source>
        <strain evidence="3">SXYL134</strain>
    </source>
</reference>
<gene>
    <name evidence="2" type="ORF">VP1G_07651</name>
</gene>
<name>A0A194V999_CYTMA</name>
<feature type="region of interest" description="Disordered" evidence="1">
    <location>
        <begin position="1"/>
        <end position="31"/>
    </location>
</feature>
<evidence type="ECO:0000313" key="3">
    <source>
        <dbReference type="Proteomes" id="UP000078576"/>
    </source>
</evidence>
<proteinExistence type="predicted"/>
<accession>A0A194V999</accession>
<sequence length="104" mass="11257">MSAQDYYHQGPPQGYQQGYGQQGYGPGPQYPQQHYAAAALLRSVPIVSSAAAKRRRSSPAMFLRDSSANGRGTGPRRSPHNNGCCNAQCSEKCQHGEYDLRGGI</sequence>
<evidence type="ECO:0000256" key="1">
    <source>
        <dbReference type="SAM" id="MobiDB-lite"/>
    </source>
</evidence>
<dbReference type="EMBL" id="KN714751">
    <property type="protein sequence ID" value="KUI60459.1"/>
    <property type="molecule type" value="Genomic_DNA"/>
</dbReference>
<dbReference type="Proteomes" id="UP000078576">
    <property type="component" value="Unassembled WGS sequence"/>
</dbReference>
<feature type="compositionally biased region" description="Low complexity" evidence="1">
    <location>
        <begin position="1"/>
        <end position="19"/>
    </location>
</feature>
<feature type="region of interest" description="Disordered" evidence="1">
    <location>
        <begin position="49"/>
        <end position="83"/>
    </location>
</feature>
<organism evidence="2 3">
    <name type="scientific">Cytospora mali</name>
    <name type="common">Apple Valsa canker fungus</name>
    <name type="synonym">Valsa mali</name>
    <dbReference type="NCBI Taxonomy" id="578113"/>
    <lineage>
        <taxon>Eukaryota</taxon>
        <taxon>Fungi</taxon>
        <taxon>Dikarya</taxon>
        <taxon>Ascomycota</taxon>
        <taxon>Pezizomycotina</taxon>
        <taxon>Sordariomycetes</taxon>
        <taxon>Sordariomycetidae</taxon>
        <taxon>Diaporthales</taxon>
        <taxon>Cytosporaceae</taxon>
        <taxon>Cytospora</taxon>
    </lineage>
</organism>
<dbReference type="AlphaFoldDB" id="A0A194V999"/>
<keyword evidence="3" id="KW-1185">Reference proteome</keyword>